<dbReference type="EMBL" id="WKKX01001066">
    <property type="protein sequence ID" value="MSE09642.1"/>
    <property type="molecule type" value="Genomic_DNA"/>
</dbReference>
<gene>
    <name evidence="3" type="ORF">GKC33_13505</name>
</gene>
<feature type="non-terminal residue" evidence="3">
    <location>
        <position position="37"/>
    </location>
</feature>
<dbReference type="AlphaFoldDB" id="A0A7X2STZ8"/>
<dbReference type="Gene3D" id="2.40.50.140">
    <property type="entry name" value="Nucleic acid-binding proteins"/>
    <property type="match status" value="1"/>
</dbReference>
<dbReference type="Proteomes" id="UP000467635">
    <property type="component" value="Unassembled WGS sequence"/>
</dbReference>
<evidence type="ECO:0000256" key="2">
    <source>
        <dbReference type="PROSITE-ProRule" id="PRU00252"/>
    </source>
</evidence>
<reference evidence="3 4" key="1">
    <citation type="submission" date="2019-11" db="EMBL/GenBank/DDBJ databases">
        <title>Draft Genome Sequence of Plant Growth-Promoting Rhizosphere-Associated Bacteria.</title>
        <authorList>
            <person name="Vasilyev I.Y."/>
            <person name="Radchenko V."/>
            <person name="Ilnitskaya E.V."/>
        </authorList>
    </citation>
    <scope>NUCLEOTIDE SEQUENCE [LARGE SCALE GENOMIC DNA]</scope>
    <source>
        <strain evidence="3 4">VRA_01-1sq_f</strain>
    </source>
</reference>
<comment type="caution">
    <text evidence="3">The sequence shown here is derived from an EMBL/GenBank/DDBJ whole genome shotgun (WGS) entry which is preliminary data.</text>
</comment>
<evidence type="ECO:0000313" key="4">
    <source>
        <dbReference type="Proteomes" id="UP000467635"/>
    </source>
</evidence>
<dbReference type="PROSITE" id="PS50935">
    <property type="entry name" value="SSB"/>
    <property type="match status" value="1"/>
</dbReference>
<evidence type="ECO:0000256" key="1">
    <source>
        <dbReference type="ARBA" id="ARBA00023125"/>
    </source>
</evidence>
<proteinExistence type="predicted"/>
<name>A0A7X2STZ8_9LACO</name>
<dbReference type="GO" id="GO:0003697">
    <property type="term" value="F:single-stranded DNA binding"/>
    <property type="evidence" value="ECO:0007669"/>
    <property type="project" value="InterPro"/>
</dbReference>
<organism evidence="3 4">
    <name type="scientific">Ligilactobacillus salivarius</name>
    <dbReference type="NCBI Taxonomy" id="1624"/>
    <lineage>
        <taxon>Bacteria</taxon>
        <taxon>Bacillati</taxon>
        <taxon>Bacillota</taxon>
        <taxon>Bacilli</taxon>
        <taxon>Lactobacillales</taxon>
        <taxon>Lactobacillaceae</taxon>
        <taxon>Ligilactobacillus</taxon>
    </lineage>
</organism>
<protein>
    <submittedName>
        <fullName evidence="3">Single-stranded DNA-binding protein</fullName>
    </submittedName>
</protein>
<keyword evidence="1 2" id="KW-0238">DNA-binding</keyword>
<dbReference type="InterPro" id="IPR012340">
    <property type="entry name" value="NA-bd_OB-fold"/>
</dbReference>
<accession>A0A7X2STZ8</accession>
<dbReference type="Pfam" id="PF00436">
    <property type="entry name" value="SSB"/>
    <property type="match status" value="1"/>
</dbReference>
<sequence length="37" mass="4199">MMNHVNLIGRLTKDIEVKYTDNSTPTATFTLAVPRSY</sequence>
<dbReference type="SUPFAM" id="SSF50249">
    <property type="entry name" value="Nucleic acid-binding proteins"/>
    <property type="match status" value="1"/>
</dbReference>
<evidence type="ECO:0000313" key="3">
    <source>
        <dbReference type="EMBL" id="MSE09642.1"/>
    </source>
</evidence>
<dbReference type="InterPro" id="IPR000424">
    <property type="entry name" value="Primosome_PriB/ssb"/>
</dbReference>